<accession>A0ACC2UVC9</accession>
<evidence type="ECO:0000313" key="1">
    <source>
        <dbReference type="EMBL" id="KAJ9090907.1"/>
    </source>
</evidence>
<gene>
    <name evidence="1" type="ORF">QFC20_007790</name>
</gene>
<evidence type="ECO:0000313" key="2">
    <source>
        <dbReference type="Proteomes" id="UP001230649"/>
    </source>
</evidence>
<keyword evidence="2" id="KW-1185">Reference proteome</keyword>
<protein>
    <submittedName>
        <fullName evidence="1">Uncharacterized protein</fullName>
    </submittedName>
</protein>
<comment type="caution">
    <text evidence="1">The sequence shown here is derived from an EMBL/GenBank/DDBJ whole genome shotgun (WGS) entry which is preliminary data.</text>
</comment>
<proteinExistence type="predicted"/>
<dbReference type="Proteomes" id="UP001230649">
    <property type="component" value="Unassembled WGS sequence"/>
</dbReference>
<organism evidence="1 2">
    <name type="scientific">Naganishia adeliensis</name>
    <dbReference type="NCBI Taxonomy" id="92952"/>
    <lineage>
        <taxon>Eukaryota</taxon>
        <taxon>Fungi</taxon>
        <taxon>Dikarya</taxon>
        <taxon>Basidiomycota</taxon>
        <taxon>Agaricomycotina</taxon>
        <taxon>Tremellomycetes</taxon>
        <taxon>Filobasidiales</taxon>
        <taxon>Filobasidiaceae</taxon>
        <taxon>Naganishia</taxon>
    </lineage>
</organism>
<reference evidence="1" key="1">
    <citation type="submission" date="2023-04" db="EMBL/GenBank/DDBJ databases">
        <title>Draft Genome sequencing of Naganishia species isolated from polar environments using Oxford Nanopore Technology.</title>
        <authorList>
            <person name="Leo P."/>
            <person name="Venkateswaran K."/>
        </authorList>
    </citation>
    <scope>NUCLEOTIDE SEQUENCE</scope>
    <source>
        <strain evidence="1">MNA-CCFEE 5262</strain>
    </source>
</reference>
<dbReference type="EMBL" id="JASBWS010000220">
    <property type="protein sequence ID" value="KAJ9090907.1"/>
    <property type="molecule type" value="Genomic_DNA"/>
</dbReference>
<name>A0ACC2UVC9_9TREE</name>
<sequence length="425" mass="45732">MEALAREGKDWDEKAGQLQSREEALRKKEGEIKSREEEVTKGIEELKNRKQEEVSEKREERDEQERDAANGAANDFDMDANNMSGTGAEDRQSPDAEPMGAVDMNKDFGYNAAQFSPPQALNLLRVEPAVDQALASTTDHDISVTLAPSLDQNAVGQSLAFTNTVQANVNSTAQLTDKDNVSPPSTLSPSLAAPLAGQKRSAEEVEEEASQDGTNKRSKLAEDATQSAKLDSAISIITAASASEPIVPFQPTSFTSPADDTVATSLDNLLQQEVASIRALLGPKRSESQTPAVNKEEVKDDKEEAAFGRVRVSLENYGGSVEGDGTRIRGLDAHWVCLTSCDVIGRKADGRFTCSAPEEKMLVRTAGTSESQSTVDEVTPAQETTLQTKIQATGEEAKALAEGESLVFKATRKVNGRLLYAIVVE</sequence>